<organism evidence="4 5">
    <name type="scientific">Motilimonas cestriensis</name>
    <dbReference type="NCBI Taxonomy" id="2742685"/>
    <lineage>
        <taxon>Bacteria</taxon>
        <taxon>Pseudomonadati</taxon>
        <taxon>Pseudomonadota</taxon>
        <taxon>Gammaproteobacteria</taxon>
        <taxon>Alteromonadales</taxon>
        <taxon>Alteromonadales genera incertae sedis</taxon>
        <taxon>Motilimonas</taxon>
    </lineage>
</organism>
<dbReference type="CDD" id="cd04629">
    <property type="entry name" value="CBS_pair_bac"/>
    <property type="match status" value="1"/>
</dbReference>
<evidence type="ECO:0000313" key="5">
    <source>
        <dbReference type="Proteomes" id="UP001201273"/>
    </source>
</evidence>
<dbReference type="PANTHER" id="PTHR43080">
    <property type="entry name" value="CBS DOMAIN-CONTAINING PROTEIN CBSX3, MITOCHONDRIAL"/>
    <property type="match status" value="1"/>
</dbReference>
<evidence type="ECO:0000259" key="3">
    <source>
        <dbReference type="PROSITE" id="PS51371"/>
    </source>
</evidence>
<feature type="domain" description="CBS" evidence="3">
    <location>
        <begin position="10"/>
        <end position="69"/>
    </location>
</feature>
<protein>
    <submittedName>
        <fullName evidence="4">CBS domain-containing protein</fullName>
    </submittedName>
</protein>
<reference evidence="4 5" key="1">
    <citation type="journal article" date="2022" name="Environ. Microbiol. Rep.">
        <title>Eco-phylogenetic analyses reveal divergent evolution of vitamin B12 metabolism in the marine bacterial family 'Psychromonadaceae'.</title>
        <authorList>
            <person name="Jin X."/>
            <person name="Yang Y."/>
            <person name="Cao H."/>
            <person name="Gao B."/>
            <person name="Zhao Z."/>
        </authorList>
    </citation>
    <scope>NUCLEOTIDE SEQUENCE [LARGE SCALE GENOMIC DNA]</scope>
    <source>
        <strain evidence="4 5">MKS20</strain>
    </source>
</reference>
<dbReference type="InterPro" id="IPR046342">
    <property type="entry name" value="CBS_dom_sf"/>
</dbReference>
<dbReference type="Proteomes" id="UP001201273">
    <property type="component" value="Unassembled WGS sequence"/>
</dbReference>
<name>A0ABS8W7B4_9GAMM</name>
<dbReference type="PROSITE" id="PS51371">
    <property type="entry name" value="CBS"/>
    <property type="match status" value="2"/>
</dbReference>
<feature type="domain" description="CBS" evidence="3">
    <location>
        <begin position="77"/>
        <end position="132"/>
    </location>
</feature>
<dbReference type="EMBL" id="JAIMJA010000007">
    <property type="protein sequence ID" value="MCE2594879.1"/>
    <property type="molecule type" value="Genomic_DNA"/>
</dbReference>
<proteinExistence type="predicted"/>
<sequence>MELLTIASYMNKRPVTFRVDDPVAHAVEKLLRSNQIGGPVLDAEKKVIGWISEQDCLKKMIESSYHCESAALVEDMMRTDVLSLPANASILDVAQQMLQPKPKAYPVVDEGRLVGIITRRDILKAIDVHLSACYVKTA</sequence>
<dbReference type="Pfam" id="PF00571">
    <property type="entry name" value="CBS"/>
    <property type="match status" value="2"/>
</dbReference>
<keyword evidence="5" id="KW-1185">Reference proteome</keyword>
<accession>A0ABS8W7B4</accession>
<comment type="caution">
    <text evidence="4">The sequence shown here is derived from an EMBL/GenBank/DDBJ whole genome shotgun (WGS) entry which is preliminary data.</text>
</comment>
<dbReference type="InterPro" id="IPR044729">
    <property type="entry name" value="CBS_bac"/>
</dbReference>
<keyword evidence="1 2" id="KW-0129">CBS domain</keyword>
<dbReference type="Gene3D" id="3.10.580.10">
    <property type="entry name" value="CBS-domain"/>
    <property type="match status" value="1"/>
</dbReference>
<evidence type="ECO:0000313" key="4">
    <source>
        <dbReference type="EMBL" id="MCE2594879.1"/>
    </source>
</evidence>
<dbReference type="RefSeq" id="WP_233052389.1">
    <property type="nucleotide sequence ID" value="NZ_JAIMJA010000007.1"/>
</dbReference>
<dbReference type="InterPro" id="IPR000644">
    <property type="entry name" value="CBS_dom"/>
</dbReference>
<gene>
    <name evidence="4" type="ORF">K6Y31_08635</name>
</gene>
<dbReference type="PANTHER" id="PTHR43080:SF2">
    <property type="entry name" value="CBS DOMAIN-CONTAINING PROTEIN"/>
    <property type="match status" value="1"/>
</dbReference>
<dbReference type="InterPro" id="IPR051257">
    <property type="entry name" value="Diverse_CBS-Domain"/>
</dbReference>
<evidence type="ECO:0000256" key="1">
    <source>
        <dbReference type="ARBA" id="ARBA00023122"/>
    </source>
</evidence>
<dbReference type="SMART" id="SM00116">
    <property type="entry name" value="CBS"/>
    <property type="match status" value="2"/>
</dbReference>
<evidence type="ECO:0000256" key="2">
    <source>
        <dbReference type="PROSITE-ProRule" id="PRU00703"/>
    </source>
</evidence>
<dbReference type="SUPFAM" id="SSF54631">
    <property type="entry name" value="CBS-domain pair"/>
    <property type="match status" value="1"/>
</dbReference>